<feature type="domain" description="HTH cro/C1-type" evidence="1">
    <location>
        <begin position="7"/>
        <end position="62"/>
    </location>
</feature>
<sequence length="142" mass="16112">MKFGEKVRAARLAAKYSQKQLAEMTGIALRTIQNYESGERMPKQKETYPLLADALGIEVNSLMDDDAEFILKATEKYGSKGHEQAERLIKEVSGLYAGGELTEEDMEAMMRAFQEAYWKAKEKNRKYVPKKYRGISESGSES</sequence>
<name>A0A8S5PD29_9CAUD</name>
<dbReference type="SUPFAM" id="SSF47413">
    <property type="entry name" value="lambda repressor-like DNA-binding domains"/>
    <property type="match status" value="1"/>
</dbReference>
<dbReference type="Gene3D" id="1.10.260.40">
    <property type="entry name" value="lambda repressor-like DNA-binding domains"/>
    <property type="match status" value="1"/>
</dbReference>
<dbReference type="EMBL" id="BK015403">
    <property type="protein sequence ID" value="DAE05079.1"/>
    <property type="molecule type" value="Genomic_DNA"/>
</dbReference>
<dbReference type="InterPro" id="IPR001387">
    <property type="entry name" value="Cro/C1-type_HTH"/>
</dbReference>
<accession>A0A8S5PD29</accession>
<dbReference type="Pfam" id="PF01381">
    <property type="entry name" value="HTH_3"/>
    <property type="match status" value="1"/>
</dbReference>
<protein>
    <submittedName>
        <fullName evidence="2">Helix-turn-helix domain protein</fullName>
    </submittedName>
</protein>
<dbReference type="PROSITE" id="PS50943">
    <property type="entry name" value="HTH_CROC1"/>
    <property type="match status" value="1"/>
</dbReference>
<evidence type="ECO:0000313" key="2">
    <source>
        <dbReference type="EMBL" id="DAE05079.1"/>
    </source>
</evidence>
<reference evidence="2" key="1">
    <citation type="journal article" date="2021" name="Proc. Natl. Acad. Sci. U.S.A.">
        <title>A Catalog of Tens of Thousands of Viruses from Human Metagenomes Reveals Hidden Associations with Chronic Diseases.</title>
        <authorList>
            <person name="Tisza M.J."/>
            <person name="Buck C.B."/>
        </authorList>
    </citation>
    <scope>NUCLEOTIDE SEQUENCE</scope>
    <source>
        <strain evidence="2">CtvNP11</strain>
    </source>
</reference>
<dbReference type="InterPro" id="IPR010982">
    <property type="entry name" value="Lambda_DNA-bd_dom_sf"/>
</dbReference>
<organism evidence="2">
    <name type="scientific">Siphoviridae sp. ctvNP11</name>
    <dbReference type="NCBI Taxonomy" id="2825721"/>
    <lineage>
        <taxon>Viruses</taxon>
        <taxon>Duplodnaviria</taxon>
        <taxon>Heunggongvirae</taxon>
        <taxon>Uroviricota</taxon>
        <taxon>Caudoviricetes</taxon>
    </lineage>
</organism>
<evidence type="ECO:0000259" key="1">
    <source>
        <dbReference type="PROSITE" id="PS50943"/>
    </source>
</evidence>
<dbReference type="CDD" id="cd00093">
    <property type="entry name" value="HTH_XRE"/>
    <property type="match status" value="1"/>
</dbReference>
<dbReference type="GO" id="GO:0003677">
    <property type="term" value="F:DNA binding"/>
    <property type="evidence" value="ECO:0007669"/>
    <property type="project" value="InterPro"/>
</dbReference>
<proteinExistence type="predicted"/>
<dbReference type="SMART" id="SM00530">
    <property type="entry name" value="HTH_XRE"/>
    <property type="match status" value="1"/>
</dbReference>